<keyword evidence="2" id="KW-1185">Reference proteome</keyword>
<dbReference type="EMBL" id="MN988521">
    <property type="protein sequence ID" value="QIG71140.1"/>
    <property type="molecule type" value="Genomic_DNA"/>
</dbReference>
<proteinExistence type="predicted"/>
<organism evidence="1 2">
    <name type="scientific">Rhizobium phage RHph_TM30</name>
    <dbReference type="NCBI Taxonomy" id="2509764"/>
    <lineage>
        <taxon>Viruses</taxon>
        <taxon>Duplodnaviria</taxon>
        <taxon>Heunggongvirae</taxon>
        <taxon>Uroviricota</taxon>
        <taxon>Caudoviricetes</taxon>
        <taxon>Kleczkowskaviridae</taxon>
        <taxon>Cuauhnahuacvirus</taxon>
        <taxon>Cuauhnahuacvirus TM30</taxon>
    </lineage>
</organism>
<reference evidence="1 2" key="1">
    <citation type="submission" date="2020-01" db="EMBL/GenBank/DDBJ databases">
        <title>Patterns of diversity and host range of bacteriophage communities associated with bean-nodulatin bacteria.</title>
        <authorList>
            <person name="Vann Cauwenberghe J."/>
            <person name="Santamaria R.I."/>
            <person name="Bustos P."/>
            <person name="Juarez S."/>
            <person name="Gonzalez V."/>
        </authorList>
    </citation>
    <scope>NUCLEOTIDE SEQUENCE [LARGE SCALE GENOMIC DNA]</scope>
</reference>
<dbReference type="Proteomes" id="UP000629603">
    <property type="component" value="Segment"/>
</dbReference>
<protein>
    <submittedName>
        <fullName evidence="1">Uncharacterized protein</fullName>
    </submittedName>
</protein>
<gene>
    <name evidence="1" type="ORF">EVB93_033</name>
</gene>
<evidence type="ECO:0000313" key="2">
    <source>
        <dbReference type="Proteomes" id="UP000629603"/>
    </source>
</evidence>
<accession>A0A7S5RAP5</accession>
<evidence type="ECO:0000313" key="1">
    <source>
        <dbReference type="EMBL" id="QIG71140.1"/>
    </source>
</evidence>
<name>A0A7S5RAP5_9CAUD</name>
<sequence>MKYDQDLYSKYGYWIKSDGTILYLDSIYGHNDLAKESGDFDPSMSGNDCYSAAIDSGWIRINISAYTAAWGLHWNYAEAKITDEAVKGFKHLIRLHGPDEVDTGVALQIHYKDAIELMQGRMSIDQLNEKIKKKEDEYY</sequence>